<reference evidence="1 2" key="1">
    <citation type="submission" date="2016-02" db="EMBL/GenBank/DDBJ databases">
        <title>Genome analysis of coral dinoflagellate symbionts highlights evolutionary adaptations to a symbiotic lifestyle.</title>
        <authorList>
            <person name="Aranda M."/>
            <person name="Li Y."/>
            <person name="Liew Y.J."/>
            <person name="Baumgarten S."/>
            <person name="Simakov O."/>
            <person name="Wilson M."/>
            <person name="Piel J."/>
            <person name="Ashoor H."/>
            <person name="Bougouffa S."/>
            <person name="Bajic V.B."/>
            <person name="Ryu T."/>
            <person name="Ravasi T."/>
            <person name="Bayer T."/>
            <person name="Micklem G."/>
            <person name="Kim H."/>
            <person name="Bhak J."/>
            <person name="Lajeunesse T.C."/>
            <person name="Voolstra C.R."/>
        </authorList>
    </citation>
    <scope>NUCLEOTIDE SEQUENCE [LARGE SCALE GENOMIC DNA]</scope>
    <source>
        <strain evidence="1 2">CCMP2467</strain>
    </source>
</reference>
<dbReference type="EMBL" id="LSRX01000523">
    <property type="protein sequence ID" value="OLP94923.1"/>
    <property type="molecule type" value="Genomic_DNA"/>
</dbReference>
<comment type="caution">
    <text evidence="1">The sequence shown here is derived from an EMBL/GenBank/DDBJ whole genome shotgun (WGS) entry which is preliminary data.</text>
</comment>
<evidence type="ECO:0000313" key="1">
    <source>
        <dbReference type="EMBL" id="OLP94923.1"/>
    </source>
</evidence>
<organism evidence="1 2">
    <name type="scientific">Symbiodinium microadriaticum</name>
    <name type="common">Dinoflagellate</name>
    <name type="synonym">Zooxanthella microadriatica</name>
    <dbReference type="NCBI Taxonomy" id="2951"/>
    <lineage>
        <taxon>Eukaryota</taxon>
        <taxon>Sar</taxon>
        <taxon>Alveolata</taxon>
        <taxon>Dinophyceae</taxon>
        <taxon>Suessiales</taxon>
        <taxon>Symbiodiniaceae</taxon>
        <taxon>Symbiodinium</taxon>
    </lineage>
</organism>
<sequence>MLCSLRPPFGVRSRTLPPRALRRLVAKAKTALDDPVTHRQAPETLHLRLPPDVETALAASAVDRTDLALQPSTCLAWRNILDRFNTDKDPGNQQGYHSYHCDFF</sequence>
<dbReference type="Proteomes" id="UP000186817">
    <property type="component" value="Unassembled WGS sequence"/>
</dbReference>
<evidence type="ECO:0000313" key="2">
    <source>
        <dbReference type="Proteomes" id="UP000186817"/>
    </source>
</evidence>
<gene>
    <name evidence="1" type="ORF">AK812_SmicGene23013</name>
</gene>
<accession>A0A1Q9DID0</accession>
<proteinExistence type="predicted"/>
<dbReference type="AlphaFoldDB" id="A0A1Q9DID0"/>
<protein>
    <submittedName>
        <fullName evidence="1">Uncharacterized protein</fullName>
    </submittedName>
</protein>
<name>A0A1Q9DID0_SYMMI</name>
<keyword evidence="2" id="KW-1185">Reference proteome</keyword>